<dbReference type="EC" id="2.7.10.2" evidence="4"/>
<comment type="similarity">
    <text evidence="3">Belongs to the CpsD/CapB family.</text>
</comment>
<keyword evidence="8" id="KW-0547">Nucleotide-binding</keyword>
<comment type="catalytic activity">
    <reaction evidence="14">
        <text>L-tyrosyl-[protein] + ATP = O-phospho-L-tyrosyl-[protein] + ADP + H(+)</text>
        <dbReference type="Rhea" id="RHEA:10596"/>
        <dbReference type="Rhea" id="RHEA-COMP:10136"/>
        <dbReference type="Rhea" id="RHEA-COMP:20101"/>
        <dbReference type="ChEBI" id="CHEBI:15378"/>
        <dbReference type="ChEBI" id="CHEBI:30616"/>
        <dbReference type="ChEBI" id="CHEBI:46858"/>
        <dbReference type="ChEBI" id="CHEBI:61978"/>
        <dbReference type="ChEBI" id="CHEBI:456216"/>
        <dbReference type="EC" id="2.7.10.2"/>
    </reaction>
</comment>
<evidence type="ECO:0000256" key="6">
    <source>
        <dbReference type="ARBA" id="ARBA00022679"/>
    </source>
</evidence>
<dbReference type="GO" id="GO:0004715">
    <property type="term" value="F:non-membrane spanning protein tyrosine kinase activity"/>
    <property type="evidence" value="ECO:0007669"/>
    <property type="project" value="UniProtKB-EC"/>
</dbReference>
<keyword evidence="7 15" id="KW-0812">Transmembrane</keyword>
<evidence type="ECO:0000313" key="19">
    <source>
        <dbReference type="Proteomes" id="UP000306192"/>
    </source>
</evidence>
<dbReference type="InterPro" id="IPR027417">
    <property type="entry name" value="P-loop_NTPase"/>
</dbReference>
<evidence type="ECO:0000256" key="7">
    <source>
        <dbReference type="ARBA" id="ARBA00022692"/>
    </source>
</evidence>
<evidence type="ECO:0000256" key="5">
    <source>
        <dbReference type="ARBA" id="ARBA00022475"/>
    </source>
</evidence>
<evidence type="ECO:0000256" key="8">
    <source>
        <dbReference type="ARBA" id="ARBA00022741"/>
    </source>
</evidence>
<protein>
    <recommendedName>
        <fullName evidence="4">non-specific protein-tyrosine kinase</fullName>
        <ecNumber evidence="4">2.7.10.2</ecNumber>
    </recommendedName>
</protein>
<feature type="domain" description="Polysaccharide chain length determinant N-terminal" evidence="17">
    <location>
        <begin position="2"/>
        <end position="89"/>
    </location>
</feature>
<evidence type="ECO:0000256" key="9">
    <source>
        <dbReference type="ARBA" id="ARBA00022777"/>
    </source>
</evidence>
<dbReference type="Pfam" id="PF02706">
    <property type="entry name" value="Wzz"/>
    <property type="match status" value="1"/>
</dbReference>
<dbReference type="InterPro" id="IPR002586">
    <property type="entry name" value="CobQ/CobB/MinD/ParA_Nub-bd_dom"/>
</dbReference>
<evidence type="ECO:0000256" key="14">
    <source>
        <dbReference type="ARBA" id="ARBA00051245"/>
    </source>
</evidence>
<evidence type="ECO:0000256" key="1">
    <source>
        <dbReference type="ARBA" id="ARBA00004651"/>
    </source>
</evidence>
<reference evidence="18 19" key="1">
    <citation type="journal article" date="2019" name="Microorganisms">
        <title>Systematic Affiliation and Genome Analysis of Subtercola vilae DB165(T) with Particular Emphasis on Cold Adaptation of an Isolate from a High-Altitude Cold Volcano Lake.</title>
        <authorList>
            <person name="Villalobos A.S."/>
            <person name="Wiese J."/>
            <person name="Imhoff J.F."/>
            <person name="Dorador C."/>
            <person name="Keller A."/>
            <person name="Hentschel U."/>
        </authorList>
    </citation>
    <scope>NUCLEOTIDE SEQUENCE [LARGE SCALE GENOMIC DNA]</scope>
    <source>
        <strain evidence="18 19">DB165</strain>
    </source>
</reference>
<organism evidence="18 19">
    <name type="scientific">Subtercola vilae</name>
    <dbReference type="NCBI Taxonomy" id="2056433"/>
    <lineage>
        <taxon>Bacteria</taxon>
        <taxon>Bacillati</taxon>
        <taxon>Actinomycetota</taxon>
        <taxon>Actinomycetes</taxon>
        <taxon>Micrococcales</taxon>
        <taxon>Microbacteriaceae</taxon>
        <taxon>Subtercola</taxon>
    </lineage>
</organism>
<evidence type="ECO:0000313" key="18">
    <source>
        <dbReference type="EMBL" id="TIH35597.1"/>
    </source>
</evidence>
<dbReference type="FunFam" id="3.40.50.300:FF:000527">
    <property type="entry name" value="Tyrosine-protein kinase etk"/>
    <property type="match status" value="1"/>
</dbReference>
<evidence type="ECO:0000256" key="4">
    <source>
        <dbReference type="ARBA" id="ARBA00011903"/>
    </source>
</evidence>
<dbReference type="Pfam" id="PF01656">
    <property type="entry name" value="CbiA"/>
    <property type="match status" value="1"/>
</dbReference>
<keyword evidence="10" id="KW-0067">ATP-binding</keyword>
<proteinExistence type="inferred from homology"/>
<dbReference type="EMBL" id="QYRT01000019">
    <property type="protein sequence ID" value="TIH35597.1"/>
    <property type="molecule type" value="Genomic_DNA"/>
</dbReference>
<feature type="domain" description="CobQ/CobB/MinD/ParA nucleotide binding" evidence="16">
    <location>
        <begin position="283"/>
        <end position="453"/>
    </location>
</feature>
<evidence type="ECO:0000259" key="17">
    <source>
        <dbReference type="Pfam" id="PF02706"/>
    </source>
</evidence>
<evidence type="ECO:0000259" key="16">
    <source>
        <dbReference type="Pfam" id="PF01656"/>
    </source>
</evidence>
<dbReference type="SUPFAM" id="SSF52540">
    <property type="entry name" value="P-loop containing nucleoside triphosphate hydrolases"/>
    <property type="match status" value="1"/>
</dbReference>
<dbReference type="InterPro" id="IPR003856">
    <property type="entry name" value="LPS_length_determ_N"/>
</dbReference>
<keyword evidence="5" id="KW-1003">Cell membrane</keyword>
<accession>A0A4T2BVP9</accession>
<dbReference type="GO" id="GO:0005886">
    <property type="term" value="C:plasma membrane"/>
    <property type="evidence" value="ECO:0007669"/>
    <property type="project" value="UniProtKB-SubCell"/>
</dbReference>
<dbReference type="OrthoDB" id="9812433at2"/>
<evidence type="ECO:0000256" key="13">
    <source>
        <dbReference type="ARBA" id="ARBA00023137"/>
    </source>
</evidence>
<dbReference type="Proteomes" id="UP000306192">
    <property type="component" value="Unassembled WGS sequence"/>
</dbReference>
<keyword evidence="13" id="KW-0829">Tyrosine-protein kinase</keyword>
<keyword evidence="19" id="KW-1185">Reference proteome</keyword>
<evidence type="ECO:0000256" key="11">
    <source>
        <dbReference type="ARBA" id="ARBA00022989"/>
    </source>
</evidence>
<evidence type="ECO:0000256" key="3">
    <source>
        <dbReference type="ARBA" id="ARBA00007316"/>
    </source>
</evidence>
<name>A0A4T2BVP9_9MICO</name>
<evidence type="ECO:0000256" key="15">
    <source>
        <dbReference type="SAM" id="Phobius"/>
    </source>
</evidence>
<dbReference type="RefSeq" id="WP_136642359.1">
    <property type="nucleotide sequence ID" value="NZ_QYRT01000019.1"/>
</dbReference>
<keyword evidence="12 15" id="KW-0472">Membrane</keyword>
<dbReference type="GO" id="GO:0005524">
    <property type="term" value="F:ATP binding"/>
    <property type="evidence" value="ECO:0007669"/>
    <property type="project" value="UniProtKB-KW"/>
</dbReference>
<dbReference type="PANTHER" id="PTHR32309">
    <property type="entry name" value="TYROSINE-PROTEIN KINASE"/>
    <property type="match status" value="1"/>
</dbReference>
<dbReference type="GO" id="GO:0042802">
    <property type="term" value="F:identical protein binding"/>
    <property type="evidence" value="ECO:0007669"/>
    <property type="project" value="UniProtKB-ARBA"/>
</dbReference>
<comment type="caution">
    <text evidence="18">The sequence shown here is derived from an EMBL/GenBank/DDBJ whole genome shotgun (WGS) entry which is preliminary data.</text>
</comment>
<comment type="subcellular location">
    <subcellularLocation>
        <location evidence="1">Cell membrane</location>
        <topology evidence="1">Multi-pass membrane protein</topology>
    </subcellularLocation>
</comment>
<feature type="transmembrane region" description="Helical" evidence="15">
    <location>
        <begin position="12"/>
        <end position="33"/>
    </location>
</feature>
<comment type="similarity">
    <text evidence="2">Belongs to the CpsC/CapA family.</text>
</comment>
<dbReference type="AlphaFoldDB" id="A0A4T2BVP9"/>
<evidence type="ECO:0000256" key="12">
    <source>
        <dbReference type="ARBA" id="ARBA00023136"/>
    </source>
</evidence>
<dbReference type="PANTHER" id="PTHR32309:SF13">
    <property type="entry name" value="FERRIC ENTEROBACTIN TRANSPORT PROTEIN FEPE"/>
    <property type="match status" value="1"/>
</dbReference>
<dbReference type="NCBIfam" id="TIGR01007">
    <property type="entry name" value="eps_fam"/>
    <property type="match status" value="1"/>
</dbReference>
<gene>
    <name evidence="18" type="ORF">D4765_11075</name>
</gene>
<sequence length="504" mass="52440">MELSDYLRVLRAHWAGIVLITLVGAILSFGWTFTQAKVYSANASGIVSLQSNGDIGSNAVGDSLSKSKATTYVQVGESRAVAQLVITQLGLATTPEALVSNVSVSNVKDTPTINVTAKASTAEGAKSLADAWINGLAAQIKSIEAQSLVAGSSAAGSTTGDGIFLVPVESAVVPSTPIFPNVRLTIGVGALIGLILGLAYAFVRNLLDRRIRTVEAVERQFGLSVIGTLPKDKRLDDEHRIVPEADSTDYATESGQYALAEALRELRTNLQFMNVDNPPRIIVVTSPLPNDGKSTVTANLAVTLAAAGQKVVVVDGDLRKPSVTTAFGLVPGVGITDLLIGKAEIQDVLQPWGNSGNLLILGAGSIPPNPSELLGSQGMSILLHELSRDAIVLVDAPPLLPVTDAAVLAARTDGAIVVISAGKTTVDELGKALTNIAKTNGKTLGVILNRVPTKGALGRGYGYYYGSYYGTDGDTKHATKRVSAEDTAAVVNNVVPIRTGTDSR</sequence>
<feature type="transmembrane region" description="Helical" evidence="15">
    <location>
        <begin position="184"/>
        <end position="203"/>
    </location>
</feature>
<evidence type="ECO:0000256" key="2">
    <source>
        <dbReference type="ARBA" id="ARBA00006683"/>
    </source>
</evidence>
<keyword evidence="6 18" id="KW-0808">Transferase</keyword>
<dbReference type="Gene3D" id="3.40.50.300">
    <property type="entry name" value="P-loop containing nucleotide triphosphate hydrolases"/>
    <property type="match status" value="1"/>
</dbReference>
<evidence type="ECO:0000256" key="10">
    <source>
        <dbReference type="ARBA" id="ARBA00022840"/>
    </source>
</evidence>
<dbReference type="InterPro" id="IPR005702">
    <property type="entry name" value="Wzc-like_C"/>
</dbReference>
<keyword evidence="9 18" id="KW-0418">Kinase</keyword>
<dbReference type="CDD" id="cd05387">
    <property type="entry name" value="BY-kinase"/>
    <property type="match status" value="1"/>
</dbReference>
<dbReference type="InterPro" id="IPR050445">
    <property type="entry name" value="Bact_polysacc_biosynth/exp"/>
</dbReference>
<keyword evidence="11 15" id="KW-1133">Transmembrane helix</keyword>